<dbReference type="EMBL" id="SJPV01000001">
    <property type="protein sequence ID" value="TWU41891.1"/>
    <property type="molecule type" value="Genomic_DNA"/>
</dbReference>
<organism evidence="1 2">
    <name type="scientific">Novipirellula artificiosorum</name>
    <dbReference type="NCBI Taxonomy" id="2528016"/>
    <lineage>
        <taxon>Bacteria</taxon>
        <taxon>Pseudomonadati</taxon>
        <taxon>Planctomycetota</taxon>
        <taxon>Planctomycetia</taxon>
        <taxon>Pirellulales</taxon>
        <taxon>Pirellulaceae</taxon>
        <taxon>Novipirellula</taxon>
    </lineage>
</organism>
<dbReference type="AlphaFoldDB" id="A0A5C6E2Q2"/>
<comment type="caution">
    <text evidence="1">The sequence shown here is derived from an EMBL/GenBank/DDBJ whole genome shotgun (WGS) entry which is preliminary data.</text>
</comment>
<protein>
    <submittedName>
        <fullName evidence="1">Uncharacterized protein</fullName>
    </submittedName>
</protein>
<dbReference type="Proteomes" id="UP000319143">
    <property type="component" value="Unassembled WGS sequence"/>
</dbReference>
<accession>A0A5C6E2Q2</accession>
<evidence type="ECO:0000313" key="2">
    <source>
        <dbReference type="Proteomes" id="UP000319143"/>
    </source>
</evidence>
<proteinExistence type="predicted"/>
<name>A0A5C6E2Q2_9BACT</name>
<keyword evidence="2" id="KW-1185">Reference proteome</keyword>
<evidence type="ECO:0000313" key="1">
    <source>
        <dbReference type="EMBL" id="TWU41891.1"/>
    </source>
</evidence>
<gene>
    <name evidence="1" type="ORF">Poly41_01840</name>
</gene>
<sequence>MINPETNEKGNNMSVQFAANEVISDLDLNLVITDRNILSYLAQFDDEDTRSEKAVEALKVGVIAIQSASPTLDTTVVQTHFGDLESQMRDSLTTFQRDVKGDLTRYFADGEGIVPKSIEDFFGESGKLASTFQRFFDPEDGRLSQLIRCQIGPDSSFGKSLDPENKQGVIAVLEARVQELVEAKLDDVLKEFSLDEDGSAMSRMQSLLSTSFEKINRALGHIDGTAEESEKGHVKGIRFEKELYDDFFVNQCVNLDDEPALVRGKPGFIDGCKTGDLLATLGETTGAPGENIVVEVKEKSVRFKDAIDELQEAKRNRRASIGIYVFAKGHEPDEVGDFRRVGEDYYCTVDRDELRCGRALTYFDAAYKIARTMVVAAARKDSVEEVDLKFIEEQVDSLIAWSDRIEDMSTKARTIQKSGRLIEEVATDLKAEFDRRLKDIQKAIRC</sequence>
<reference evidence="1 2" key="1">
    <citation type="submission" date="2019-02" db="EMBL/GenBank/DDBJ databases">
        <title>Deep-cultivation of Planctomycetes and their phenomic and genomic characterization uncovers novel biology.</title>
        <authorList>
            <person name="Wiegand S."/>
            <person name="Jogler M."/>
            <person name="Boedeker C."/>
            <person name="Pinto D."/>
            <person name="Vollmers J."/>
            <person name="Rivas-Marin E."/>
            <person name="Kohn T."/>
            <person name="Peeters S.H."/>
            <person name="Heuer A."/>
            <person name="Rast P."/>
            <person name="Oberbeckmann S."/>
            <person name="Bunk B."/>
            <person name="Jeske O."/>
            <person name="Meyerdierks A."/>
            <person name="Storesund J.E."/>
            <person name="Kallscheuer N."/>
            <person name="Luecker S."/>
            <person name="Lage O.M."/>
            <person name="Pohl T."/>
            <person name="Merkel B.J."/>
            <person name="Hornburger P."/>
            <person name="Mueller R.-W."/>
            <person name="Bruemmer F."/>
            <person name="Labrenz M."/>
            <person name="Spormann A.M."/>
            <person name="Op Den Camp H."/>
            <person name="Overmann J."/>
            <person name="Amann R."/>
            <person name="Jetten M.S.M."/>
            <person name="Mascher T."/>
            <person name="Medema M.H."/>
            <person name="Devos D.P."/>
            <person name="Kaster A.-K."/>
            <person name="Ovreas L."/>
            <person name="Rohde M."/>
            <person name="Galperin M.Y."/>
            <person name="Jogler C."/>
        </authorList>
    </citation>
    <scope>NUCLEOTIDE SEQUENCE [LARGE SCALE GENOMIC DNA]</scope>
    <source>
        <strain evidence="1 2">Poly41</strain>
    </source>
</reference>